<organism evidence="2 3">
    <name type="scientific">Paenibacillus faecis</name>
    <dbReference type="NCBI Taxonomy" id="862114"/>
    <lineage>
        <taxon>Bacteria</taxon>
        <taxon>Bacillati</taxon>
        <taxon>Bacillota</taxon>
        <taxon>Bacilli</taxon>
        <taxon>Bacillales</taxon>
        <taxon>Paenibacillaceae</taxon>
        <taxon>Paenibacillus</taxon>
    </lineage>
</organism>
<gene>
    <name evidence="2" type="ORF">FRY98_19475</name>
</gene>
<protein>
    <submittedName>
        <fullName evidence="2">DUF4261 domain-containing protein</fullName>
    </submittedName>
</protein>
<dbReference type="EMBL" id="VSDO01000004">
    <property type="protein sequence ID" value="TYA11339.1"/>
    <property type="molecule type" value="Genomic_DNA"/>
</dbReference>
<dbReference type="AlphaFoldDB" id="A0A5D0CMV5"/>
<feature type="domain" description="DUF4261" evidence="1">
    <location>
        <begin position="306"/>
        <end position="379"/>
    </location>
</feature>
<dbReference type="InterPro" id="IPR025357">
    <property type="entry name" value="DUF4261"/>
</dbReference>
<dbReference type="Pfam" id="PF14080">
    <property type="entry name" value="DUF4261"/>
    <property type="match status" value="1"/>
</dbReference>
<evidence type="ECO:0000313" key="2">
    <source>
        <dbReference type="EMBL" id="TYA11339.1"/>
    </source>
</evidence>
<dbReference type="RefSeq" id="WP_148455074.1">
    <property type="nucleotide sequence ID" value="NZ_VSDO01000004.1"/>
</dbReference>
<keyword evidence="3" id="KW-1185">Reference proteome</keyword>
<sequence>MTAQRQAALQSMVDWLAHENELGKEPAKIEIAGEFDRHDMHYYIFKYKKNLLGKWLLGVCGGYESPADTEHCGHIFSEMQPYNPATAEEDAIAMVEMIRAYWMQRAAEIEQARAQAGESSDGVQKQEEDKSGVFNGFVLLNSTECDMEQIKANLLQDWNISTSAADEDEPQAAGEKEGILVFEAEGCMLALSFIDAPIPDGEADFYAQGNYLWREAAEVTATHVAQIIVAVFSKSGSPIDSGKLYAKLAASCLKLPNAVGLYMSGTVFEPRFYLDMVELLKTEDTVPLMNLVHFGLVGSEKGLSGYTCGLKAFGKDEIEVLDSPTTPAELRDFLIDISLYVVEQNVTLRDGETIGFSEEEKLPITRSEGVYVEGESLKIPF</sequence>
<comment type="caution">
    <text evidence="2">The sequence shown here is derived from an EMBL/GenBank/DDBJ whole genome shotgun (WGS) entry which is preliminary data.</text>
</comment>
<accession>A0A5D0CMV5</accession>
<name>A0A5D0CMV5_9BACL</name>
<evidence type="ECO:0000259" key="1">
    <source>
        <dbReference type="Pfam" id="PF14080"/>
    </source>
</evidence>
<dbReference type="Proteomes" id="UP000325218">
    <property type="component" value="Unassembled WGS sequence"/>
</dbReference>
<proteinExistence type="predicted"/>
<dbReference type="OrthoDB" id="4827574at2"/>
<evidence type="ECO:0000313" key="3">
    <source>
        <dbReference type="Proteomes" id="UP000325218"/>
    </source>
</evidence>
<reference evidence="2 3" key="1">
    <citation type="submission" date="2019-08" db="EMBL/GenBank/DDBJ databases">
        <title>Genome sequencing of Paenibacillus faecis DSM 23593(T).</title>
        <authorList>
            <person name="Kook J.-K."/>
            <person name="Park S.-N."/>
            <person name="Lim Y.K."/>
        </authorList>
    </citation>
    <scope>NUCLEOTIDE SEQUENCE [LARGE SCALE GENOMIC DNA]</scope>
    <source>
        <strain evidence="2 3">DSM 23593</strain>
    </source>
</reference>